<accession>A0A6H5GZF3</accession>
<evidence type="ECO:0000256" key="1">
    <source>
        <dbReference type="SAM" id="MobiDB-lite"/>
    </source>
</evidence>
<feature type="non-terminal residue" evidence="2">
    <location>
        <position position="1"/>
    </location>
</feature>
<feature type="non-terminal residue" evidence="2">
    <location>
        <position position="93"/>
    </location>
</feature>
<dbReference type="EMBL" id="CADCXU010020493">
    <property type="protein sequence ID" value="CAB0008586.1"/>
    <property type="molecule type" value="Genomic_DNA"/>
</dbReference>
<dbReference type="Proteomes" id="UP000479000">
    <property type="component" value="Unassembled WGS sequence"/>
</dbReference>
<evidence type="ECO:0000313" key="3">
    <source>
        <dbReference type="Proteomes" id="UP000479000"/>
    </source>
</evidence>
<dbReference type="AlphaFoldDB" id="A0A6H5GZF3"/>
<keyword evidence="3" id="KW-1185">Reference proteome</keyword>
<reference evidence="2 3" key="1">
    <citation type="submission" date="2020-02" db="EMBL/GenBank/DDBJ databases">
        <authorList>
            <person name="Ferguson B K."/>
        </authorList>
    </citation>
    <scope>NUCLEOTIDE SEQUENCE [LARGE SCALE GENOMIC DNA]</scope>
</reference>
<feature type="region of interest" description="Disordered" evidence="1">
    <location>
        <begin position="1"/>
        <end position="33"/>
    </location>
</feature>
<sequence length="93" mass="10256">IGASRSRRIESGGTQAPSGGAARRHEPPTVAAAGRPCFRQGRINSRFQHIIKCKFYIKCKLKDDSYAIGTVSISGEEEKVFQFCYSRPYMVAG</sequence>
<name>A0A6H5GZF3_9HEMI</name>
<gene>
    <name evidence="2" type="ORF">NTEN_LOCUS13832</name>
</gene>
<organism evidence="2 3">
    <name type="scientific">Nesidiocoris tenuis</name>
    <dbReference type="NCBI Taxonomy" id="355587"/>
    <lineage>
        <taxon>Eukaryota</taxon>
        <taxon>Metazoa</taxon>
        <taxon>Ecdysozoa</taxon>
        <taxon>Arthropoda</taxon>
        <taxon>Hexapoda</taxon>
        <taxon>Insecta</taxon>
        <taxon>Pterygota</taxon>
        <taxon>Neoptera</taxon>
        <taxon>Paraneoptera</taxon>
        <taxon>Hemiptera</taxon>
        <taxon>Heteroptera</taxon>
        <taxon>Panheteroptera</taxon>
        <taxon>Cimicomorpha</taxon>
        <taxon>Miridae</taxon>
        <taxon>Dicyphina</taxon>
        <taxon>Nesidiocoris</taxon>
    </lineage>
</organism>
<evidence type="ECO:0000313" key="2">
    <source>
        <dbReference type="EMBL" id="CAB0008586.1"/>
    </source>
</evidence>
<proteinExistence type="predicted"/>
<protein>
    <submittedName>
        <fullName evidence="2">Uncharacterized protein</fullName>
    </submittedName>
</protein>